<dbReference type="InterPro" id="IPR050312">
    <property type="entry name" value="IolE/XylAMocC-like"/>
</dbReference>
<proteinExistence type="predicted"/>
<gene>
    <name evidence="2" type="ORF">E0H92_27175</name>
</gene>
<dbReference type="PANTHER" id="PTHR12110">
    <property type="entry name" value="HYDROXYPYRUVATE ISOMERASE"/>
    <property type="match status" value="1"/>
</dbReference>
<comment type="caution">
    <text evidence="2">The sequence shown here is derived from an EMBL/GenBank/DDBJ whole genome shotgun (WGS) entry which is preliminary data.</text>
</comment>
<dbReference type="PANTHER" id="PTHR12110:SF41">
    <property type="entry name" value="INOSOSE DEHYDRATASE"/>
    <property type="match status" value="1"/>
</dbReference>
<accession>A0A4R0J4W6</accession>
<feature type="domain" description="Xylose isomerase-like TIM barrel" evidence="1">
    <location>
        <begin position="37"/>
        <end position="275"/>
    </location>
</feature>
<evidence type="ECO:0000259" key="1">
    <source>
        <dbReference type="Pfam" id="PF01261"/>
    </source>
</evidence>
<dbReference type="Gene3D" id="3.20.20.150">
    <property type="entry name" value="Divalent-metal-dependent TIM barrel enzymes"/>
    <property type="match status" value="1"/>
</dbReference>
<protein>
    <submittedName>
        <fullName evidence="2">2-keto-myo-inositol dehydratase</fullName>
    </submittedName>
</protein>
<dbReference type="EMBL" id="SJKC01000003">
    <property type="protein sequence ID" value="TCC36335.1"/>
    <property type="molecule type" value="Genomic_DNA"/>
</dbReference>
<name>A0A4R0J4W6_9ACTN</name>
<dbReference type="InterPro" id="IPR013022">
    <property type="entry name" value="Xyl_isomerase-like_TIM-brl"/>
</dbReference>
<dbReference type="SUPFAM" id="SSF51658">
    <property type="entry name" value="Xylose isomerase-like"/>
    <property type="match status" value="1"/>
</dbReference>
<reference evidence="2 3" key="1">
    <citation type="submission" date="2019-02" db="EMBL/GenBank/DDBJ databases">
        <title>Kribbella capetownensis sp. nov. and Kribbella speibonae sp. nov., isolated from soil.</title>
        <authorList>
            <person name="Curtis S.M."/>
            <person name="Norton I."/>
            <person name="Everest G.J."/>
            <person name="Meyers P.R."/>
        </authorList>
    </citation>
    <scope>NUCLEOTIDE SEQUENCE [LARGE SCALE GENOMIC DNA]</scope>
    <source>
        <strain evidence="2 3">YM55</strain>
    </source>
</reference>
<dbReference type="InterPro" id="IPR036237">
    <property type="entry name" value="Xyl_isomerase-like_sf"/>
</dbReference>
<dbReference type="Proteomes" id="UP000294225">
    <property type="component" value="Unassembled WGS sequence"/>
</dbReference>
<dbReference type="AlphaFoldDB" id="A0A4R0J4W6"/>
<evidence type="ECO:0000313" key="3">
    <source>
        <dbReference type="Proteomes" id="UP000294225"/>
    </source>
</evidence>
<dbReference type="Pfam" id="PF01261">
    <property type="entry name" value="AP_endonuc_2"/>
    <property type="match status" value="1"/>
</dbReference>
<sequence>MIRVTNLSKLRLGTAPDSWGVWFASDAHQVTWDVYLDEIAAVGYVHTELGPQGFLPQDSEQLKDELARRGLSVCGGTVFAGLHEGADALRKAKVAFGREAELLAALGADYLVHLPEQYTDMHTGVATQAVDIDPEQWKNLVTGTDELARYLFESYGVKLVFHPHVDTHVDTQERIERFLEDTDPELVNLCLDTGHVAYCEGDNLQIIQRFPERITYVHLKSVDPAVRARALAENLPLSEAVQLGVMCEPPYGEPDMPPLLAALGELDRDIFCVIEQDLYPVEPHIPLPIGARTAGYYVGCGLGPVRRWPY</sequence>
<evidence type="ECO:0000313" key="2">
    <source>
        <dbReference type="EMBL" id="TCC36335.1"/>
    </source>
</evidence>
<organism evidence="2 3">
    <name type="scientific">Kribbella speibonae</name>
    <dbReference type="NCBI Taxonomy" id="1572660"/>
    <lineage>
        <taxon>Bacteria</taxon>
        <taxon>Bacillati</taxon>
        <taxon>Actinomycetota</taxon>
        <taxon>Actinomycetes</taxon>
        <taxon>Propionibacteriales</taxon>
        <taxon>Kribbellaceae</taxon>
        <taxon>Kribbella</taxon>
    </lineage>
</organism>